<name>A0A5B7I3L0_PORTR</name>
<organism evidence="1 2">
    <name type="scientific">Portunus trituberculatus</name>
    <name type="common">Swimming crab</name>
    <name type="synonym">Neptunus trituberculatus</name>
    <dbReference type="NCBI Taxonomy" id="210409"/>
    <lineage>
        <taxon>Eukaryota</taxon>
        <taxon>Metazoa</taxon>
        <taxon>Ecdysozoa</taxon>
        <taxon>Arthropoda</taxon>
        <taxon>Crustacea</taxon>
        <taxon>Multicrustacea</taxon>
        <taxon>Malacostraca</taxon>
        <taxon>Eumalacostraca</taxon>
        <taxon>Eucarida</taxon>
        <taxon>Decapoda</taxon>
        <taxon>Pleocyemata</taxon>
        <taxon>Brachyura</taxon>
        <taxon>Eubrachyura</taxon>
        <taxon>Portunoidea</taxon>
        <taxon>Portunidae</taxon>
        <taxon>Portuninae</taxon>
        <taxon>Portunus</taxon>
    </lineage>
</organism>
<dbReference type="EMBL" id="VSRR010048136">
    <property type="protein sequence ID" value="MPC78332.1"/>
    <property type="molecule type" value="Genomic_DNA"/>
</dbReference>
<accession>A0A5B7I3L0</accession>
<gene>
    <name evidence="1" type="ORF">E2C01_072816</name>
</gene>
<comment type="caution">
    <text evidence="1">The sequence shown here is derived from an EMBL/GenBank/DDBJ whole genome shotgun (WGS) entry which is preliminary data.</text>
</comment>
<dbReference type="Proteomes" id="UP000324222">
    <property type="component" value="Unassembled WGS sequence"/>
</dbReference>
<evidence type="ECO:0000313" key="2">
    <source>
        <dbReference type="Proteomes" id="UP000324222"/>
    </source>
</evidence>
<reference evidence="1 2" key="1">
    <citation type="submission" date="2019-05" db="EMBL/GenBank/DDBJ databases">
        <title>Another draft genome of Portunus trituberculatus and its Hox gene families provides insights of decapod evolution.</title>
        <authorList>
            <person name="Jeong J.-H."/>
            <person name="Song I."/>
            <person name="Kim S."/>
            <person name="Choi T."/>
            <person name="Kim D."/>
            <person name="Ryu S."/>
            <person name="Kim W."/>
        </authorList>
    </citation>
    <scope>NUCLEOTIDE SEQUENCE [LARGE SCALE GENOMIC DNA]</scope>
    <source>
        <tissue evidence="1">Muscle</tissue>
    </source>
</reference>
<sequence>MKRDSSTPTSPCGKATCRACGGREQGHFTTEDENEVRVSKASHWWKSVKSGRCLCLLTGGVSWQDLSQLGIGTVYLEGGGVELHLQESHELVT</sequence>
<dbReference type="AlphaFoldDB" id="A0A5B7I3L0"/>
<protein>
    <submittedName>
        <fullName evidence="1">Uncharacterized protein</fullName>
    </submittedName>
</protein>
<keyword evidence="2" id="KW-1185">Reference proteome</keyword>
<evidence type="ECO:0000313" key="1">
    <source>
        <dbReference type="EMBL" id="MPC78332.1"/>
    </source>
</evidence>
<proteinExistence type="predicted"/>